<proteinExistence type="predicted"/>
<gene>
    <name evidence="4" type="primary">argT</name>
    <name evidence="4" type="ORF">BWY41_01444</name>
</gene>
<evidence type="ECO:0000256" key="2">
    <source>
        <dbReference type="SAM" id="SignalP"/>
    </source>
</evidence>
<comment type="caution">
    <text evidence="4">The sequence shown here is derived from an EMBL/GenBank/DDBJ whole genome shotgun (WGS) entry which is preliminary data.</text>
</comment>
<feature type="signal peptide" evidence="2">
    <location>
        <begin position="1"/>
        <end position="25"/>
    </location>
</feature>
<protein>
    <submittedName>
        <fullName evidence="4">Lysine-arginine-ornithine-binding periplasmic protein</fullName>
    </submittedName>
</protein>
<sequence length="253" mass="28200">MKGKIFFFVVTALLISLALGSTVLANEEKTYIVGIDGDYYPFSFIDKDGSPAGFDVESIQWIANEMGFKVQVVPMAWDGIIPSLLAKKIDLIYSGMTITEERKQQVDFSDVYWVVNQAIAAREGENLDIDSFKAGKYTVGTQRSCTAAMWIEDNLVKTGILPKDNLKLYDNFPLAVNDLINGRVQVAMMDEPVVSKAIAGKPLVKIGVISTGEEYGIAVRKEDTDLKEKLNEGLKKLMASPFWEELMVKYEMK</sequence>
<evidence type="ECO:0000313" key="4">
    <source>
        <dbReference type="EMBL" id="OQA56808.1"/>
    </source>
</evidence>
<dbReference type="Proteomes" id="UP000485569">
    <property type="component" value="Unassembled WGS sequence"/>
</dbReference>
<dbReference type="PANTHER" id="PTHR35936:SF17">
    <property type="entry name" value="ARGININE-BINDING EXTRACELLULAR PROTEIN ARTP"/>
    <property type="match status" value="1"/>
</dbReference>
<dbReference type="EMBL" id="MWBQ01000109">
    <property type="protein sequence ID" value="OQA56808.1"/>
    <property type="molecule type" value="Genomic_DNA"/>
</dbReference>
<dbReference type="Pfam" id="PF00497">
    <property type="entry name" value="SBP_bac_3"/>
    <property type="match status" value="1"/>
</dbReference>
<dbReference type="SMART" id="SM00062">
    <property type="entry name" value="PBPb"/>
    <property type="match status" value="1"/>
</dbReference>
<organism evidence="4">
    <name type="scientific">Candidatus Atribacter allofermentans</name>
    <dbReference type="NCBI Taxonomy" id="1852833"/>
    <lineage>
        <taxon>Bacteria</taxon>
        <taxon>Pseudomonadati</taxon>
        <taxon>Atribacterota</taxon>
        <taxon>Atribacteria</taxon>
        <taxon>Atribacterales</taxon>
        <taxon>Atribacteraceae</taxon>
        <taxon>Atribacter</taxon>
    </lineage>
</organism>
<accession>A0A1V5SQP1</accession>
<feature type="chain" id="PRO_5012980292" evidence="2">
    <location>
        <begin position="26"/>
        <end position="253"/>
    </location>
</feature>
<keyword evidence="1 2" id="KW-0732">Signal</keyword>
<dbReference type="InterPro" id="IPR001638">
    <property type="entry name" value="Solute-binding_3/MltF_N"/>
</dbReference>
<dbReference type="CDD" id="cd13624">
    <property type="entry name" value="PBP2_Arg_Lys_His"/>
    <property type="match status" value="1"/>
</dbReference>
<dbReference type="SUPFAM" id="SSF53850">
    <property type="entry name" value="Periplasmic binding protein-like II"/>
    <property type="match status" value="1"/>
</dbReference>
<reference evidence="4" key="1">
    <citation type="submission" date="2017-02" db="EMBL/GenBank/DDBJ databases">
        <title>Delving into the versatile metabolic prowess of the omnipresent phylum Bacteroidetes.</title>
        <authorList>
            <person name="Nobu M.K."/>
            <person name="Mei R."/>
            <person name="Narihiro T."/>
            <person name="Kuroda K."/>
            <person name="Liu W.-T."/>
        </authorList>
    </citation>
    <scope>NUCLEOTIDE SEQUENCE</scope>
    <source>
        <strain evidence="4">ADurb.Bin276</strain>
    </source>
</reference>
<dbReference type="PANTHER" id="PTHR35936">
    <property type="entry name" value="MEMBRANE-BOUND LYTIC MUREIN TRANSGLYCOSYLASE F"/>
    <property type="match status" value="1"/>
</dbReference>
<evidence type="ECO:0000256" key="1">
    <source>
        <dbReference type="ARBA" id="ARBA00022729"/>
    </source>
</evidence>
<name>A0A1V5SQP1_9BACT</name>
<feature type="domain" description="Solute-binding protein family 3/N-terminal" evidence="3">
    <location>
        <begin position="30"/>
        <end position="253"/>
    </location>
</feature>
<dbReference type="Gene3D" id="3.40.190.10">
    <property type="entry name" value="Periplasmic binding protein-like II"/>
    <property type="match status" value="2"/>
</dbReference>
<dbReference type="AlphaFoldDB" id="A0A1V5SQP1"/>
<evidence type="ECO:0000259" key="3">
    <source>
        <dbReference type="SMART" id="SM00062"/>
    </source>
</evidence>